<name>A0A6A5QD83_AMPQU</name>
<sequence length="116" mass="13571">MHCSRLFNSSCLSMRLRHVLLHEYRVLLANFRTRINTIWPCISKRFVCRHPLFCRIDLLLTTAIIVMYLYFSSLEIRLQFFTSTGNKTSIRYGRGTEGWAKFAGPSGTVYHFKESA</sequence>
<evidence type="ECO:0000256" key="1">
    <source>
        <dbReference type="SAM" id="Phobius"/>
    </source>
</evidence>
<dbReference type="Proteomes" id="UP000800096">
    <property type="component" value="Unassembled WGS sequence"/>
</dbReference>
<keyword evidence="1" id="KW-0812">Transmembrane</keyword>
<accession>A0A6A5QD83</accession>
<evidence type="ECO:0000313" key="2">
    <source>
        <dbReference type="EMBL" id="KAF1912434.1"/>
    </source>
</evidence>
<protein>
    <submittedName>
        <fullName evidence="2">Uncharacterized protein</fullName>
    </submittedName>
</protein>
<reference evidence="2" key="1">
    <citation type="journal article" date="2020" name="Stud. Mycol.">
        <title>101 Dothideomycetes genomes: a test case for predicting lifestyles and emergence of pathogens.</title>
        <authorList>
            <person name="Haridas S."/>
            <person name="Albert R."/>
            <person name="Binder M."/>
            <person name="Bloem J."/>
            <person name="Labutti K."/>
            <person name="Salamov A."/>
            <person name="Andreopoulos B."/>
            <person name="Baker S."/>
            <person name="Barry K."/>
            <person name="Bills G."/>
            <person name="Bluhm B."/>
            <person name="Cannon C."/>
            <person name="Castanera R."/>
            <person name="Culley D."/>
            <person name="Daum C."/>
            <person name="Ezra D."/>
            <person name="Gonzalez J."/>
            <person name="Henrissat B."/>
            <person name="Kuo A."/>
            <person name="Liang C."/>
            <person name="Lipzen A."/>
            <person name="Lutzoni F."/>
            <person name="Magnuson J."/>
            <person name="Mondo S."/>
            <person name="Nolan M."/>
            <person name="Ohm R."/>
            <person name="Pangilinan J."/>
            <person name="Park H.-J."/>
            <person name="Ramirez L."/>
            <person name="Alfaro M."/>
            <person name="Sun H."/>
            <person name="Tritt A."/>
            <person name="Yoshinaga Y."/>
            <person name="Zwiers L.-H."/>
            <person name="Turgeon B."/>
            <person name="Goodwin S."/>
            <person name="Spatafora J."/>
            <person name="Crous P."/>
            <person name="Grigoriev I."/>
        </authorList>
    </citation>
    <scope>NUCLEOTIDE SEQUENCE</scope>
    <source>
        <strain evidence="2">HMLAC05119</strain>
    </source>
</reference>
<keyword evidence="1" id="KW-1133">Transmembrane helix</keyword>
<gene>
    <name evidence="2" type="ORF">BDU57DRAFT_522699</name>
</gene>
<evidence type="ECO:0000313" key="3">
    <source>
        <dbReference type="Proteomes" id="UP000800096"/>
    </source>
</evidence>
<keyword evidence="3" id="KW-1185">Reference proteome</keyword>
<organism evidence="2 3">
    <name type="scientific">Ampelomyces quisqualis</name>
    <name type="common">Powdery mildew agent</name>
    <dbReference type="NCBI Taxonomy" id="50730"/>
    <lineage>
        <taxon>Eukaryota</taxon>
        <taxon>Fungi</taxon>
        <taxon>Dikarya</taxon>
        <taxon>Ascomycota</taxon>
        <taxon>Pezizomycotina</taxon>
        <taxon>Dothideomycetes</taxon>
        <taxon>Pleosporomycetidae</taxon>
        <taxon>Pleosporales</taxon>
        <taxon>Pleosporineae</taxon>
        <taxon>Phaeosphaeriaceae</taxon>
        <taxon>Ampelomyces</taxon>
    </lineage>
</organism>
<dbReference type="AlphaFoldDB" id="A0A6A5QD83"/>
<keyword evidence="1" id="KW-0472">Membrane</keyword>
<dbReference type="EMBL" id="ML979140">
    <property type="protein sequence ID" value="KAF1912434.1"/>
    <property type="molecule type" value="Genomic_DNA"/>
</dbReference>
<proteinExistence type="predicted"/>
<feature type="transmembrane region" description="Helical" evidence="1">
    <location>
        <begin position="52"/>
        <end position="71"/>
    </location>
</feature>